<evidence type="ECO:0000313" key="2">
    <source>
        <dbReference type="Proteomes" id="UP000012313"/>
    </source>
</evidence>
<evidence type="ECO:0000313" key="1">
    <source>
        <dbReference type="EMBL" id="EMY78175.1"/>
    </source>
</evidence>
<proteinExistence type="predicted"/>
<protein>
    <submittedName>
        <fullName evidence="1">Uncharacterized protein</fullName>
    </submittedName>
</protein>
<name>N1WGS7_9LEPT</name>
<keyword evidence="2" id="KW-1185">Reference proteome</keyword>
<organism evidence="1 2">
    <name type="scientific">Leptospira weilii serovar Ranarum str. ICFT</name>
    <dbReference type="NCBI Taxonomy" id="1218598"/>
    <lineage>
        <taxon>Bacteria</taxon>
        <taxon>Pseudomonadati</taxon>
        <taxon>Spirochaetota</taxon>
        <taxon>Spirochaetia</taxon>
        <taxon>Leptospirales</taxon>
        <taxon>Leptospiraceae</taxon>
        <taxon>Leptospira</taxon>
    </lineage>
</organism>
<gene>
    <name evidence="1" type="ORF">LEP1GSC060_1402</name>
</gene>
<reference evidence="1" key="1">
    <citation type="submission" date="2013-03" db="EMBL/GenBank/DDBJ databases">
        <authorList>
            <person name="Harkins D.M."/>
            <person name="Durkin A.S."/>
            <person name="Brinkac L.M."/>
            <person name="Haft D.H."/>
            <person name="Selengut J.D."/>
            <person name="Sanka R."/>
            <person name="DePew J."/>
            <person name="Purushe J."/>
            <person name="Hartskeerl R.A."/>
            <person name="Ahmed A."/>
            <person name="van der Linden H."/>
            <person name="Goris M.G.A."/>
            <person name="Vinetz J.M."/>
            <person name="Sutton G.G."/>
            <person name="Nierman W.C."/>
            <person name="Fouts D.E."/>
        </authorList>
    </citation>
    <scope>NUCLEOTIDE SEQUENCE [LARGE SCALE GENOMIC DNA]</scope>
    <source>
        <strain evidence="1">ICFT</strain>
    </source>
</reference>
<comment type="caution">
    <text evidence="1">The sequence shown here is derived from an EMBL/GenBank/DDBJ whole genome shotgun (WGS) entry which is preliminary data.</text>
</comment>
<dbReference type="Proteomes" id="UP000012313">
    <property type="component" value="Unassembled WGS sequence"/>
</dbReference>
<accession>N1WGS7</accession>
<sequence length="54" mass="6177">MFPSHKISSKVDDFPRKFPDSLVRPASLYKTLLNVNLAGANRDQFLCERGHPDF</sequence>
<dbReference type="EMBL" id="AOHC02000025">
    <property type="protein sequence ID" value="EMY78175.1"/>
    <property type="molecule type" value="Genomic_DNA"/>
</dbReference>
<dbReference type="AlphaFoldDB" id="N1WGS7"/>